<sequence length="507" mass="56536">MQEDVDNLLSGRWPSGIRSLAVLSLSLIVSSDLSLLLLLKCIQNSDPSFSPTLALIIITSIPFLASIRWLRIPHLNQRMETRRFFLPLSCYLLLSVIGTIGFINLVWASWMMSMVQVLALYSIGPVFDILCDSIPSAQAPWWSSTSAYSLIPMAIIKMSGIAIICGSSAMFAFVSYNLRTHRIRFDIPHTEQSLQLVFLIVSSRGLFAVRSVLNQAFILQAYRPRQENSHDHSRIALMHCVSGYVQPRLHLLDRLFGSRLSIFRRSLLLGFDQRSALMSDQLGLHLLSFPMAIFTHILNGETDQVGSMPSSLARSAAASIALSSISVMLAVRPAIYQTASMTVNWPTLTCAQSLTDMIINLSVLYFFSKSTDKVQIIAALACLVGNLIIAYGQDMHYRIIQQSMLLRNLQFSDSPGTIQKLAKARNILSKYEFELCLLNTIMLRGQNLNNEQIRNDLTASSPLPVLDRTTADQAVNTVSEPAADLGSLYRQRFFHSTEMAGEMALFK</sequence>
<keyword evidence="1" id="KW-0472">Membrane</keyword>
<feature type="transmembrane region" description="Helical" evidence="1">
    <location>
        <begin position="150"/>
        <end position="174"/>
    </location>
</feature>
<feature type="transmembrane region" description="Helical" evidence="1">
    <location>
        <begin position="20"/>
        <end position="39"/>
    </location>
</feature>
<feature type="transmembrane region" description="Helical" evidence="1">
    <location>
        <begin position="282"/>
        <end position="299"/>
    </location>
</feature>
<evidence type="ECO:0000313" key="2">
    <source>
        <dbReference type="EMBL" id="CRZ10822.1"/>
    </source>
</evidence>
<name>A0A0H5RB34_9EUKA</name>
<organism evidence="2">
    <name type="scientific">Spongospora subterranea</name>
    <dbReference type="NCBI Taxonomy" id="70186"/>
    <lineage>
        <taxon>Eukaryota</taxon>
        <taxon>Sar</taxon>
        <taxon>Rhizaria</taxon>
        <taxon>Endomyxa</taxon>
        <taxon>Phytomyxea</taxon>
        <taxon>Plasmodiophorida</taxon>
        <taxon>Plasmodiophoridae</taxon>
        <taxon>Spongospora</taxon>
    </lineage>
</organism>
<feature type="transmembrane region" description="Helical" evidence="1">
    <location>
        <begin position="343"/>
        <end position="368"/>
    </location>
</feature>
<feature type="transmembrane region" description="Helical" evidence="1">
    <location>
        <begin position="374"/>
        <end position="392"/>
    </location>
</feature>
<feature type="transmembrane region" description="Helical" evidence="1">
    <location>
        <begin position="91"/>
        <end position="110"/>
    </location>
</feature>
<dbReference type="AlphaFoldDB" id="A0A0H5RB34"/>
<dbReference type="EMBL" id="HACM01010380">
    <property type="protein sequence ID" value="CRZ10822.1"/>
    <property type="molecule type" value="Transcribed_RNA"/>
</dbReference>
<evidence type="ECO:0000256" key="1">
    <source>
        <dbReference type="SAM" id="Phobius"/>
    </source>
</evidence>
<feature type="transmembrane region" description="Helical" evidence="1">
    <location>
        <begin position="311"/>
        <end position="331"/>
    </location>
</feature>
<feature type="transmembrane region" description="Helical" evidence="1">
    <location>
        <begin position="51"/>
        <end position="70"/>
    </location>
</feature>
<proteinExistence type="predicted"/>
<reference evidence="2" key="1">
    <citation type="submission" date="2015-04" db="EMBL/GenBank/DDBJ databases">
        <title>The genome sequence of the plant pathogenic Rhizarian Plasmodiophora brassicae reveals insights in its biotrophic life cycle and the origin of chitin synthesis.</title>
        <authorList>
            <person name="Schwelm A."/>
            <person name="Fogelqvist J."/>
            <person name="Knaust A."/>
            <person name="Julke S."/>
            <person name="Lilja T."/>
            <person name="Dhandapani V."/>
            <person name="Bonilla-Rosso G."/>
            <person name="Karlsson M."/>
            <person name="Shevchenko A."/>
            <person name="Choi S.R."/>
            <person name="Kim H.G."/>
            <person name="Park J.Y."/>
            <person name="Lim Y.P."/>
            <person name="Ludwig-Muller J."/>
            <person name="Dixelius C."/>
        </authorList>
    </citation>
    <scope>NUCLEOTIDE SEQUENCE</scope>
    <source>
        <tissue evidence="2">Potato root galls</tissue>
    </source>
</reference>
<accession>A0A0H5RB34</accession>
<protein>
    <submittedName>
        <fullName evidence="2">Uncharacterized protein</fullName>
    </submittedName>
</protein>
<keyword evidence="1" id="KW-0812">Transmembrane</keyword>
<keyword evidence="1" id="KW-1133">Transmembrane helix</keyword>